<proteinExistence type="predicted"/>
<reference evidence="1 2" key="1">
    <citation type="submission" date="2019-06" db="EMBL/GenBank/DDBJ databases">
        <title>Genome sequence of Litorilinea aerophila BAA-2444.</title>
        <authorList>
            <person name="Maclea K.S."/>
            <person name="Maurais E.G."/>
            <person name="Iannazzi L.C."/>
        </authorList>
    </citation>
    <scope>NUCLEOTIDE SEQUENCE [LARGE SCALE GENOMIC DNA]</scope>
    <source>
        <strain evidence="1 2">ATCC BAA-2444</strain>
    </source>
</reference>
<gene>
    <name evidence="1" type="ORF">FKZ61_19235</name>
</gene>
<dbReference type="AlphaFoldDB" id="A0A540VAS8"/>
<evidence type="ECO:0000313" key="2">
    <source>
        <dbReference type="Proteomes" id="UP000317371"/>
    </source>
</evidence>
<dbReference type="RefSeq" id="WP_141611791.1">
    <property type="nucleotide sequence ID" value="NZ_VIGC02000031.1"/>
</dbReference>
<evidence type="ECO:0000313" key="1">
    <source>
        <dbReference type="EMBL" id="TQE93869.1"/>
    </source>
</evidence>
<sequence>MSARVQDYALIVGHVWRCPTCREALLTQPETTWMGYKLSEEQRERLRQLDEESFQTLMRLSECTGLSPQELESAIEHPRARLRHLGSTRGEYFFRPNSGTRS</sequence>
<protein>
    <submittedName>
        <fullName evidence="1">Uncharacterized protein</fullName>
    </submittedName>
</protein>
<dbReference type="EMBL" id="VIGC01000031">
    <property type="protein sequence ID" value="TQE93869.1"/>
    <property type="molecule type" value="Genomic_DNA"/>
</dbReference>
<dbReference type="Proteomes" id="UP000317371">
    <property type="component" value="Unassembled WGS sequence"/>
</dbReference>
<dbReference type="InParanoid" id="A0A540VAS8"/>
<organism evidence="1 2">
    <name type="scientific">Litorilinea aerophila</name>
    <dbReference type="NCBI Taxonomy" id="1204385"/>
    <lineage>
        <taxon>Bacteria</taxon>
        <taxon>Bacillati</taxon>
        <taxon>Chloroflexota</taxon>
        <taxon>Caldilineae</taxon>
        <taxon>Caldilineales</taxon>
        <taxon>Caldilineaceae</taxon>
        <taxon>Litorilinea</taxon>
    </lineage>
</organism>
<dbReference type="OrthoDB" id="9874957at2"/>
<keyword evidence="2" id="KW-1185">Reference proteome</keyword>
<comment type="caution">
    <text evidence="1">The sequence shown here is derived from an EMBL/GenBank/DDBJ whole genome shotgun (WGS) entry which is preliminary data.</text>
</comment>
<name>A0A540VAS8_9CHLR</name>
<accession>A0A540VAS8</accession>